<accession>A0A6J7H654</accession>
<proteinExistence type="inferred from homology"/>
<comment type="cofactor">
    <cofactor evidence="1">
        <name>pyridoxal 5'-phosphate</name>
        <dbReference type="ChEBI" id="CHEBI:597326"/>
    </cofactor>
</comment>
<keyword evidence="3" id="KW-0413">Isomerase</keyword>
<dbReference type="EMBL" id="CAFBMM010000066">
    <property type="protein sequence ID" value="CAB4911975.1"/>
    <property type="molecule type" value="Genomic_DNA"/>
</dbReference>
<dbReference type="CDD" id="cd00430">
    <property type="entry name" value="PLPDE_III_AR"/>
    <property type="match status" value="1"/>
</dbReference>
<dbReference type="NCBIfam" id="TIGR00492">
    <property type="entry name" value="alr"/>
    <property type="match status" value="1"/>
</dbReference>
<dbReference type="PROSITE" id="PS00395">
    <property type="entry name" value="ALANINE_RACEMASE"/>
    <property type="match status" value="1"/>
</dbReference>
<evidence type="ECO:0000313" key="6">
    <source>
        <dbReference type="EMBL" id="CAB4911975.1"/>
    </source>
</evidence>
<dbReference type="HAMAP" id="MF_01201">
    <property type="entry name" value="Ala_racemase"/>
    <property type="match status" value="1"/>
</dbReference>
<evidence type="ECO:0000256" key="1">
    <source>
        <dbReference type="ARBA" id="ARBA00001933"/>
    </source>
</evidence>
<dbReference type="InterPro" id="IPR011079">
    <property type="entry name" value="Ala_racemase_C"/>
</dbReference>
<feature type="domain" description="Alanine racemase C-terminal" evidence="4">
    <location>
        <begin position="245"/>
        <end position="373"/>
    </location>
</feature>
<dbReference type="InterPro" id="IPR001608">
    <property type="entry name" value="Ala_racemase_N"/>
</dbReference>
<keyword evidence="2" id="KW-0663">Pyridoxal phosphate</keyword>
<dbReference type="PRINTS" id="PR00992">
    <property type="entry name" value="ALARACEMASE"/>
</dbReference>
<dbReference type="GO" id="GO:0030632">
    <property type="term" value="P:D-alanine biosynthetic process"/>
    <property type="evidence" value="ECO:0007669"/>
    <property type="project" value="TreeGrafter"/>
</dbReference>
<dbReference type="EMBL" id="CAFBPQ010000041">
    <property type="protein sequence ID" value="CAB5028967.1"/>
    <property type="molecule type" value="Genomic_DNA"/>
</dbReference>
<reference evidence="6" key="1">
    <citation type="submission" date="2020-05" db="EMBL/GenBank/DDBJ databases">
        <authorList>
            <person name="Chiriac C."/>
            <person name="Salcher M."/>
            <person name="Ghai R."/>
            <person name="Kavagutti S V."/>
        </authorList>
    </citation>
    <scope>NUCLEOTIDE SEQUENCE</scope>
</reference>
<dbReference type="InterPro" id="IPR000821">
    <property type="entry name" value="Ala_racemase"/>
</dbReference>
<evidence type="ECO:0000313" key="8">
    <source>
        <dbReference type="EMBL" id="CAB5028967.1"/>
    </source>
</evidence>
<evidence type="ECO:0000313" key="5">
    <source>
        <dbReference type="EMBL" id="CAB4728489.1"/>
    </source>
</evidence>
<dbReference type="Pfam" id="PF00842">
    <property type="entry name" value="Ala_racemase_C"/>
    <property type="match status" value="1"/>
</dbReference>
<name>A0A6J7H654_9ZZZZ</name>
<evidence type="ECO:0000256" key="2">
    <source>
        <dbReference type="ARBA" id="ARBA00022898"/>
    </source>
</evidence>
<dbReference type="GO" id="GO:0009252">
    <property type="term" value="P:peptidoglycan biosynthetic process"/>
    <property type="evidence" value="ECO:0007669"/>
    <property type="project" value="TreeGrafter"/>
</dbReference>
<dbReference type="FunFam" id="3.20.20.10:FF:000002">
    <property type="entry name" value="Alanine racemase"/>
    <property type="match status" value="1"/>
</dbReference>
<evidence type="ECO:0000259" key="4">
    <source>
        <dbReference type="SMART" id="SM01005"/>
    </source>
</evidence>
<dbReference type="SUPFAM" id="SSF50621">
    <property type="entry name" value="Alanine racemase C-terminal domain-like"/>
    <property type="match status" value="1"/>
</dbReference>
<dbReference type="PANTHER" id="PTHR30511:SF0">
    <property type="entry name" value="ALANINE RACEMASE, CATABOLIC-RELATED"/>
    <property type="match status" value="1"/>
</dbReference>
<evidence type="ECO:0000313" key="7">
    <source>
        <dbReference type="EMBL" id="CAB4974253.1"/>
    </source>
</evidence>
<dbReference type="EMBL" id="CAEZYK010000068">
    <property type="protein sequence ID" value="CAB4728489.1"/>
    <property type="molecule type" value="Genomic_DNA"/>
</dbReference>
<dbReference type="AlphaFoldDB" id="A0A6J7H654"/>
<sequence length="376" mass="39379">MSELPGLRPVWGEVDLGAIRANVEILLDAVAPAQLLAVVKADGYGHGSIPVARAALAAGAQWLGVALVEEGVTLREAGITAPILMLSEPPLTAAAAVVENGLTPVVYTRRGIEALAVAANESDISSALAVHLKIDTGMHRVGCTPSEAPELIELISSLPGVTLGGLCTHLANADDLQDSYTDDQIAVFEKVLEGVADRPDLIHAANSAGAIAHPSTRFNLVRAGIAMYGVAPSLEVSKKISLLPALSLHARVAFVHRLSAGAKVSYGSHYELKNAATIVTVPIGYADGVPRSLGLTGGEVLINARRYPLAGTVTMDQCMVDVGDDEIAVGDEVVLLGRQGNEEITAQEWADRLAMIPWEVVTGIGPRVPRRYRGEV</sequence>
<gene>
    <name evidence="5" type="ORF">UFOPK2683_01127</name>
    <name evidence="6" type="ORF">UFOPK3605_01177</name>
    <name evidence="7" type="ORF">UFOPK3897_00713</name>
    <name evidence="8" type="ORF">UFOPK4121_01175</name>
</gene>
<dbReference type="InterPro" id="IPR020622">
    <property type="entry name" value="Ala_racemase_pyridoxalP-BS"/>
</dbReference>
<dbReference type="InterPro" id="IPR009006">
    <property type="entry name" value="Ala_racemase/Decarboxylase_C"/>
</dbReference>
<dbReference type="Gene3D" id="2.40.37.10">
    <property type="entry name" value="Lyase, Ornithine Decarboxylase, Chain A, domain 1"/>
    <property type="match status" value="1"/>
</dbReference>
<dbReference type="Pfam" id="PF01168">
    <property type="entry name" value="Ala_racemase_N"/>
    <property type="match status" value="1"/>
</dbReference>
<dbReference type="GO" id="GO:0008784">
    <property type="term" value="F:alanine racemase activity"/>
    <property type="evidence" value="ECO:0007669"/>
    <property type="project" value="InterPro"/>
</dbReference>
<dbReference type="PANTHER" id="PTHR30511">
    <property type="entry name" value="ALANINE RACEMASE"/>
    <property type="match status" value="1"/>
</dbReference>
<dbReference type="GO" id="GO:0030170">
    <property type="term" value="F:pyridoxal phosphate binding"/>
    <property type="evidence" value="ECO:0007669"/>
    <property type="project" value="TreeGrafter"/>
</dbReference>
<dbReference type="Gene3D" id="3.20.20.10">
    <property type="entry name" value="Alanine racemase"/>
    <property type="match status" value="1"/>
</dbReference>
<dbReference type="SUPFAM" id="SSF51419">
    <property type="entry name" value="PLP-binding barrel"/>
    <property type="match status" value="1"/>
</dbReference>
<protein>
    <submittedName>
        <fullName evidence="6">Unannotated protein</fullName>
    </submittedName>
</protein>
<dbReference type="GO" id="GO:0005829">
    <property type="term" value="C:cytosol"/>
    <property type="evidence" value="ECO:0007669"/>
    <property type="project" value="TreeGrafter"/>
</dbReference>
<evidence type="ECO:0000256" key="3">
    <source>
        <dbReference type="ARBA" id="ARBA00023235"/>
    </source>
</evidence>
<dbReference type="SMART" id="SM01005">
    <property type="entry name" value="Ala_racemase_C"/>
    <property type="match status" value="1"/>
</dbReference>
<organism evidence="6">
    <name type="scientific">freshwater metagenome</name>
    <dbReference type="NCBI Taxonomy" id="449393"/>
    <lineage>
        <taxon>unclassified sequences</taxon>
        <taxon>metagenomes</taxon>
        <taxon>ecological metagenomes</taxon>
    </lineage>
</organism>
<dbReference type="EMBL" id="CAFBOF010000010">
    <property type="protein sequence ID" value="CAB4974253.1"/>
    <property type="molecule type" value="Genomic_DNA"/>
</dbReference>
<dbReference type="InterPro" id="IPR029066">
    <property type="entry name" value="PLP-binding_barrel"/>
</dbReference>